<reference evidence="1" key="1">
    <citation type="submission" date="2020-01" db="EMBL/GenBank/DDBJ databases">
        <authorList>
            <person name="Meier V. D."/>
            <person name="Meier V D."/>
        </authorList>
    </citation>
    <scope>NUCLEOTIDE SEQUENCE</scope>
    <source>
        <strain evidence="1">HLG_WM_MAG_06</strain>
    </source>
</reference>
<gene>
    <name evidence="1" type="ORF">HELGO_WM27630</name>
</gene>
<accession>A0A6S6RZD7</accession>
<name>A0A6S6RZD7_9BACT</name>
<dbReference type="EMBL" id="CACVAP010000001">
    <property type="protein sequence ID" value="CAA6798349.1"/>
    <property type="molecule type" value="Genomic_DNA"/>
</dbReference>
<dbReference type="AlphaFoldDB" id="A0A6S6RZD7"/>
<proteinExistence type="predicted"/>
<evidence type="ECO:0008006" key="2">
    <source>
        <dbReference type="Google" id="ProtNLM"/>
    </source>
</evidence>
<organism evidence="1">
    <name type="scientific">uncultured Sulfurovum sp</name>
    <dbReference type="NCBI Taxonomy" id="269237"/>
    <lineage>
        <taxon>Bacteria</taxon>
        <taxon>Pseudomonadati</taxon>
        <taxon>Campylobacterota</taxon>
        <taxon>Epsilonproteobacteria</taxon>
        <taxon>Campylobacterales</taxon>
        <taxon>Sulfurovaceae</taxon>
        <taxon>Sulfurovum</taxon>
        <taxon>environmental samples</taxon>
    </lineage>
</organism>
<protein>
    <recommendedName>
        <fullName evidence="2">Competence protein CoiA</fullName>
    </recommendedName>
</protein>
<sequence length="358" mass="42048">MIRYRYAKNEENNLITIEEIDENNKHKAYYCINCSNPLRPRAITSSKVIPHFYHPNQNSEHKCNAESYLHKLAKSLFLEHFKRQEPIIMTWMEIQHCANPFSDSECTIKTEKIVNLIEQYPYYKLEKRDNNGYIPDLLLSNNNEKLYIEFAYTHFSTQEKRESGVPIIEITIQNEKDIEEILKNGILEKSKNIEFINFKTGSFDCNEKCIITPIKIPIATLPKLKKTSKVYTQPLTQVGKKIVDLFIPLMCYTCNESSYAKIATMETTQLSNGELRLLSYVPQTEIKYTDAPFEITRRERIWGKEKNYYEHFCLKCNRSIGKRKEPPLSTRRKKAIHSDEKWIEHQEKKPSIGGLFGL</sequence>
<evidence type="ECO:0000313" key="1">
    <source>
        <dbReference type="EMBL" id="CAA6798349.1"/>
    </source>
</evidence>